<dbReference type="InterPro" id="IPR016181">
    <property type="entry name" value="Acyl_CoA_acyltransferase"/>
</dbReference>
<dbReference type="RefSeq" id="WP_012829181.1">
    <property type="nucleotide sequence ID" value="NC_013440.1"/>
</dbReference>
<dbReference type="eggNOG" id="COG0456">
    <property type="taxonomic scope" value="Bacteria"/>
</dbReference>
<protein>
    <submittedName>
        <fullName evidence="2">GCN5-related N-acetyltransferase</fullName>
    </submittedName>
</protein>
<evidence type="ECO:0000313" key="3">
    <source>
        <dbReference type="Proteomes" id="UP000001880"/>
    </source>
</evidence>
<dbReference type="HOGENOM" id="CLU_917541_0_0_7"/>
<evidence type="ECO:0000313" key="2">
    <source>
        <dbReference type="EMBL" id="ACY16583.1"/>
    </source>
</evidence>
<dbReference type="OrthoDB" id="510731at2"/>
<dbReference type="STRING" id="502025.Hoch_4085"/>
<organism evidence="2 3">
    <name type="scientific">Haliangium ochraceum (strain DSM 14365 / JCM 11303 / SMP-2)</name>
    <dbReference type="NCBI Taxonomy" id="502025"/>
    <lineage>
        <taxon>Bacteria</taxon>
        <taxon>Pseudomonadati</taxon>
        <taxon>Myxococcota</taxon>
        <taxon>Polyangia</taxon>
        <taxon>Haliangiales</taxon>
        <taxon>Kofleriaceae</taxon>
        <taxon>Haliangium</taxon>
    </lineage>
</organism>
<dbReference type="Proteomes" id="UP000001880">
    <property type="component" value="Chromosome"/>
</dbReference>
<name>D0LJK9_HALO1</name>
<dbReference type="KEGG" id="hoh:Hoch_4085"/>
<dbReference type="InterPro" id="IPR000182">
    <property type="entry name" value="GNAT_dom"/>
</dbReference>
<keyword evidence="2" id="KW-0808">Transferase</keyword>
<proteinExistence type="predicted"/>
<dbReference type="Gene3D" id="3.40.630.30">
    <property type="match status" value="1"/>
</dbReference>
<evidence type="ECO:0000259" key="1">
    <source>
        <dbReference type="PROSITE" id="PS51186"/>
    </source>
</evidence>
<sequence>MEIRPLTADDLEPAGALLYGAFAHAASSHGVPAPWPDEAAARALLERYHRARSATVLVAEEGGALIALGAQRLRGEVTTMGPIASYIPGRGIGGALVDELLRRADDEGAAAQRLYVDGWNAPAFALYAGRGFGVVDAVLHVEREAGAGPALGNARGLEMRAFGSRDLDELRRFDHKLTGLERPDDLGAMVRLVARRRGEVVGYLGASETHLDQAYALGPAVAVDVMDLFTLLTYALSAATEDDANWRASERGLRARLSTSAPAASMAALGLGFRIRELGYILSRGAPPPARPPQLYSLDPEIV</sequence>
<dbReference type="EMBL" id="CP001804">
    <property type="protein sequence ID" value="ACY16583.1"/>
    <property type="molecule type" value="Genomic_DNA"/>
</dbReference>
<reference evidence="2 3" key="1">
    <citation type="journal article" date="2010" name="Stand. Genomic Sci.">
        <title>Complete genome sequence of Haliangium ochraceum type strain (SMP-2).</title>
        <authorList>
            <consortium name="US DOE Joint Genome Institute (JGI-PGF)"/>
            <person name="Ivanova N."/>
            <person name="Daum C."/>
            <person name="Lang E."/>
            <person name="Abt B."/>
            <person name="Kopitz M."/>
            <person name="Saunders E."/>
            <person name="Lapidus A."/>
            <person name="Lucas S."/>
            <person name="Glavina Del Rio T."/>
            <person name="Nolan M."/>
            <person name="Tice H."/>
            <person name="Copeland A."/>
            <person name="Cheng J.F."/>
            <person name="Chen F."/>
            <person name="Bruce D."/>
            <person name="Goodwin L."/>
            <person name="Pitluck S."/>
            <person name="Mavromatis K."/>
            <person name="Pati A."/>
            <person name="Mikhailova N."/>
            <person name="Chen A."/>
            <person name="Palaniappan K."/>
            <person name="Land M."/>
            <person name="Hauser L."/>
            <person name="Chang Y.J."/>
            <person name="Jeffries C.D."/>
            <person name="Detter J.C."/>
            <person name="Brettin T."/>
            <person name="Rohde M."/>
            <person name="Goker M."/>
            <person name="Bristow J."/>
            <person name="Markowitz V."/>
            <person name="Eisen J.A."/>
            <person name="Hugenholtz P."/>
            <person name="Kyrpides N.C."/>
            <person name="Klenk H.P."/>
        </authorList>
    </citation>
    <scope>NUCLEOTIDE SEQUENCE [LARGE SCALE GENOMIC DNA]</scope>
    <source>
        <strain evidence="3">DSM 14365 / CIP 107738 / JCM 11303 / AJ 13395 / SMP-2</strain>
    </source>
</reference>
<keyword evidence="3" id="KW-1185">Reference proteome</keyword>
<dbReference type="SUPFAM" id="SSF55729">
    <property type="entry name" value="Acyl-CoA N-acyltransferases (Nat)"/>
    <property type="match status" value="1"/>
</dbReference>
<gene>
    <name evidence="2" type="ordered locus">Hoch_4085</name>
</gene>
<dbReference type="PROSITE" id="PS51186">
    <property type="entry name" value="GNAT"/>
    <property type="match status" value="1"/>
</dbReference>
<dbReference type="Pfam" id="PF00583">
    <property type="entry name" value="Acetyltransf_1"/>
    <property type="match status" value="1"/>
</dbReference>
<accession>D0LJK9</accession>
<dbReference type="AlphaFoldDB" id="D0LJK9"/>
<feature type="domain" description="N-acetyltransferase" evidence="1">
    <location>
        <begin position="1"/>
        <end position="158"/>
    </location>
</feature>
<dbReference type="GO" id="GO:0016747">
    <property type="term" value="F:acyltransferase activity, transferring groups other than amino-acyl groups"/>
    <property type="evidence" value="ECO:0007669"/>
    <property type="project" value="InterPro"/>
</dbReference>